<dbReference type="Pfam" id="PF02415">
    <property type="entry name" value="Chlam_PMP"/>
    <property type="match status" value="1"/>
</dbReference>
<dbReference type="GO" id="GO:0008234">
    <property type="term" value="F:cysteine-type peptidase activity"/>
    <property type="evidence" value="ECO:0007669"/>
    <property type="project" value="InterPro"/>
</dbReference>
<comment type="subcellular location">
    <subcellularLocation>
        <location evidence="1">Cell envelope</location>
    </subcellularLocation>
    <subcellularLocation>
        <location evidence="2">Cell outer membrane</location>
    </subcellularLocation>
    <subcellularLocation>
        <location evidence="3">Secreted</location>
    </subcellularLocation>
</comment>
<dbReference type="PROSITE" id="PS00639">
    <property type="entry name" value="THIOL_PROTEASE_HIS"/>
    <property type="match status" value="1"/>
</dbReference>
<evidence type="ECO:0000256" key="3">
    <source>
        <dbReference type="ARBA" id="ARBA00004613"/>
    </source>
</evidence>
<dbReference type="SUPFAM" id="SSF49373">
    <property type="entry name" value="Invasin/intimin cell-adhesion fragments"/>
    <property type="match status" value="2"/>
</dbReference>
<dbReference type="RefSeq" id="WP_116591694.1">
    <property type="nucleotide sequence ID" value="NZ_MZGS01000017.1"/>
</dbReference>
<dbReference type="Proteomes" id="UP000251717">
    <property type="component" value="Unassembled WGS sequence"/>
</dbReference>
<dbReference type="PANTHER" id="PTHR11319:SF35">
    <property type="entry name" value="OUTER MEMBRANE PROTEIN PMPC-RELATED"/>
    <property type="match status" value="1"/>
</dbReference>
<dbReference type="AlphaFoldDB" id="A0A315XN55"/>
<dbReference type="SMART" id="SM00645">
    <property type="entry name" value="Pept_C1"/>
    <property type="match status" value="1"/>
</dbReference>
<dbReference type="EMBL" id="MZGS01000017">
    <property type="protein sequence ID" value="PWB87755.1"/>
    <property type="molecule type" value="Genomic_DNA"/>
</dbReference>
<sequence length="1153" mass="127663">MKLIRHHKLLLIGLLVLIFIIPSSHAMENQTNDLTEIEDVQTAISMVDEDTLAASNDYYFNSSLEDDNGDGTSQNPYKYLTAERIKGNCNIHLTDGEYVLDDSKTIEKVNIIGSTPTKTVIKYDGVGFTVNSFLSLTNVTLTDMSITNHGSVNATNSIFNYGYGSKADSYGNNYGGAIYTSDANANSKVTIANCTFNEGYAVYGGAIYMGAGYLSISDSQFINNYAYNFGGAIACENTLNVAVSKSKFIRAYSIDDAGGAIYVKSSPVTISYCDFVKCSATFGGAITTLNGDVRLNHVTVVNSSAKWDGGAIYHMYGKFSSTNGYYNNNSARNGGAIYIDNSSDLLLISNIFEGNEANIQGGAIFSLLNNLRLSLTGNTYKNNNAPINKDYFDTSDLNANIGNGNYTNYLISDEEIIDIPSRYSLVDDGFVTMVKDQQSSGNCWAFTAMAVLESCLKKATGMEFDLSEENMKNLIALYSDYGWKMDTNEGGYDSMPFGYFASWLGPVNESSDVFDDKSVLSPVLSSILHIQNILFLKRDNYTDNDAIKTAILKYGAVGTSIYFDTYYLNNGKDYFTWALYPSNHAVTIVGWDDNYSRDNFYFGSYADGDGAWIVKNSWGPNWGDNGYFYVSYYDESFAKPGVEGIAYTFVLNDTVKYDKNYQYDIAGKTDYLHDDRTEVWYKNKFTAGGNEILSGVSTYFEKLTNWTVSVYVNSVLMTTKSGSSQAGYYTFHLDDIVPLYAGDVFEIVFNTTSDRLSSVPISEIAALNKAIYYPEISYVSYDGVNWQDLFYLSKTYALHTYKSQVACIKAFTVLADYNTTTTVSVANGTIEISVEDQFNNPVKSGEVSVNINGNVQVFKVDDGKVEVPIDLLDGIYDIDVSYNGDDYNSSQSSYELEILLNVELAKNNVYTYNSDYRIVLSDQFGNPIVGKTMILNLNNEQYNLTSDADGSITFNIRLKVGKYDLVLINPVNNDNVSQVIQISPRLSDNQNIVMYYGANNVFRVRVYGDNGNVLKGESIKIMIGGKSYTAKSDKNGFASVQLNKLAAKTYSVTVDYKGFKVSNKIKIKPTLTAKNKSIKKGKVLTFTAKLVNSKGKALKGKKITFKIKNKKYTAKTNKKGIAKIRVKKLKAGKYTIKTSYGKVKISNKITVKK</sequence>
<evidence type="ECO:0000256" key="7">
    <source>
        <dbReference type="ARBA" id="ARBA00023237"/>
    </source>
</evidence>
<dbReference type="NCBIfam" id="TIGR01376">
    <property type="entry name" value="POMP_repeat"/>
    <property type="match status" value="1"/>
</dbReference>
<dbReference type="Gene3D" id="2.60.40.10">
    <property type="entry name" value="Immunoglobulins"/>
    <property type="match status" value="2"/>
</dbReference>
<dbReference type="Pfam" id="PF00112">
    <property type="entry name" value="Peptidase_C1"/>
    <property type="match status" value="1"/>
</dbReference>
<dbReference type="PROSITE" id="PS00139">
    <property type="entry name" value="THIOL_PROTEASE_CYS"/>
    <property type="match status" value="1"/>
</dbReference>
<dbReference type="InterPro" id="IPR040528">
    <property type="entry name" value="Lectin-like"/>
</dbReference>
<accession>A0A315XN55</accession>
<evidence type="ECO:0000313" key="10">
    <source>
        <dbReference type="Proteomes" id="UP000251717"/>
    </source>
</evidence>
<dbReference type="InterPro" id="IPR000169">
    <property type="entry name" value="Pept_cys_AS"/>
</dbReference>
<comment type="caution">
    <text evidence="9">The sequence shown here is derived from an EMBL/GenBank/DDBJ whole genome shotgun (WGS) entry which is preliminary data.</text>
</comment>
<evidence type="ECO:0000256" key="4">
    <source>
        <dbReference type="ARBA" id="ARBA00022525"/>
    </source>
</evidence>
<keyword evidence="7" id="KW-0998">Cell outer membrane</keyword>
<protein>
    <submittedName>
        <fullName evidence="9">Papain family cysteine protease</fullName>
    </submittedName>
</protein>
<dbReference type="OrthoDB" id="78423at2157"/>
<dbReference type="InterPro" id="IPR025660">
    <property type="entry name" value="Pept_his_AS"/>
</dbReference>
<dbReference type="SUPFAM" id="SSF54001">
    <property type="entry name" value="Cysteine proteinases"/>
    <property type="match status" value="1"/>
</dbReference>
<keyword evidence="9" id="KW-0645">Protease</keyword>
<evidence type="ECO:0000313" key="9">
    <source>
        <dbReference type="EMBL" id="PWB87755.1"/>
    </source>
</evidence>
<evidence type="ECO:0000259" key="8">
    <source>
        <dbReference type="SMART" id="SM00645"/>
    </source>
</evidence>
<dbReference type="CDD" id="cd02619">
    <property type="entry name" value="Peptidase_C1"/>
    <property type="match status" value="1"/>
</dbReference>
<gene>
    <name evidence="9" type="ORF">MBBTH_07240</name>
</gene>
<dbReference type="InterPro" id="IPR013783">
    <property type="entry name" value="Ig-like_fold"/>
</dbReference>
<keyword evidence="9" id="KW-0378">Hydrolase</keyword>
<evidence type="ECO:0000256" key="2">
    <source>
        <dbReference type="ARBA" id="ARBA00004442"/>
    </source>
</evidence>
<evidence type="ECO:0000256" key="6">
    <source>
        <dbReference type="ARBA" id="ARBA00023136"/>
    </source>
</evidence>
<dbReference type="InterPro" id="IPR008964">
    <property type="entry name" value="Invasin/intimin_cell_adhesion"/>
</dbReference>
<dbReference type="Pfam" id="PF18560">
    <property type="entry name" value="Lectin_like"/>
    <property type="match status" value="1"/>
</dbReference>
<organism evidence="9 10">
    <name type="scientific">Methanobrevibacter thaueri</name>
    <dbReference type="NCBI Taxonomy" id="190975"/>
    <lineage>
        <taxon>Archaea</taxon>
        <taxon>Methanobacteriati</taxon>
        <taxon>Methanobacteriota</taxon>
        <taxon>Methanomada group</taxon>
        <taxon>Methanobacteria</taxon>
        <taxon>Methanobacteriales</taxon>
        <taxon>Methanobacteriaceae</taxon>
        <taxon>Methanobrevibacter</taxon>
    </lineage>
</organism>
<evidence type="ECO:0000256" key="1">
    <source>
        <dbReference type="ARBA" id="ARBA00004196"/>
    </source>
</evidence>
<dbReference type="GO" id="GO:0006508">
    <property type="term" value="P:proteolysis"/>
    <property type="evidence" value="ECO:0007669"/>
    <property type="project" value="UniProtKB-KW"/>
</dbReference>
<dbReference type="InterPro" id="IPR003368">
    <property type="entry name" value="POMP_repeat"/>
</dbReference>
<name>A0A315XN55_9EURY</name>
<keyword evidence="4" id="KW-0964">Secreted</keyword>
<evidence type="ECO:0000256" key="5">
    <source>
        <dbReference type="ARBA" id="ARBA00022729"/>
    </source>
</evidence>
<proteinExistence type="predicted"/>
<dbReference type="InterPro" id="IPR011050">
    <property type="entry name" value="Pectin_lyase_fold/virulence"/>
</dbReference>
<keyword evidence="10" id="KW-1185">Reference proteome</keyword>
<dbReference type="PANTHER" id="PTHR11319">
    <property type="entry name" value="G PROTEIN-COUPLED RECEPTOR-RELATED"/>
    <property type="match status" value="1"/>
</dbReference>
<dbReference type="InterPro" id="IPR038765">
    <property type="entry name" value="Papain-like_cys_pep_sf"/>
</dbReference>
<keyword evidence="5" id="KW-0732">Signal</keyword>
<dbReference type="SUPFAM" id="SSF51126">
    <property type="entry name" value="Pectin lyase-like"/>
    <property type="match status" value="1"/>
</dbReference>
<feature type="domain" description="Peptidase C1A papain C-terminal" evidence="8">
    <location>
        <begin position="419"/>
        <end position="650"/>
    </location>
</feature>
<keyword evidence="6" id="KW-0472">Membrane</keyword>
<reference evidence="9 10" key="1">
    <citation type="submission" date="2017-03" db="EMBL/GenBank/DDBJ databases">
        <title>Genome sequence of Methanobrevibacter thaueri.</title>
        <authorList>
            <person name="Poehlein A."/>
            <person name="Seedorf H."/>
            <person name="Daniel R."/>
        </authorList>
    </citation>
    <scope>NUCLEOTIDE SEQUENCE [LARGE SCALE GENOMIC DNA]</scope>
    <source>
        <strain evidence="9 10">DSM 11995</strain>
    </source>
</reference>
<dbReference type="Gene3D" id="3.90.70.10">
    <property type="entry name" value="Cysteine proteinases"/>
    <property type="match status" value="1"/>
</dbReference>
<dbReference type="InterPro" id="IPR000668">
    <property type="entry name" value="Peptidase_C1A_C"/>
</dbReference>
<dbReference type="GO" id="GO:0005576">
    <property type="term" value="C:extracellular region"/>
    <property type="evidence" value="ECO:0007669"/>
    <property type="project" value="UniProtKB-SubCell"/>
</dbReference>